<accession>A0A8W8KP28</accession>
<dbReference type="AlphaFoldDB" id="A0A8W8KP28"/>
<feature type="domain" description="Fibronectin type-III" evidence="3">
    <location>
        <begin position="47"/>
        <end position="140"/>
    </location>
</feature>
<name>A0A8W8KP28_MAGGI</name>
<dbReference type="SUPFAM" id="SSF49265">
    <property type="entry name" value="Fibronectin type III"/>
    <property type="match status" value="1"/>
</dbReference>
<dbReference type="Proteomes" id="UP000005408">
    <property type="component" value="Unassembled WGS sequence"/>
</dbReference>
<proteinExistence type="predicted"/>
<dbReference type="PANTHER" id="PTHR13817">
    <property type="entry name" value="TITIN"/>
    <property type="match status" value="1"/>
</dbReference>
<dbReference type="InterPro" id="IPR050964">
    <property type="entry name" value="Striated_Muscle_Regulatory"/>
</dbReference>
<feature type="region of interest" description="Disordered" evidence="2">
    <location>
        <begin position="168"/>
        <end position="203"/>
    </location>
</feature>
<evidence type="ECO:0000259" key="3">
    <source>
        <dbReference type="PROSITE" id="PS50853"/>
    </source>
</evidence>
<evidence type="ECO:0000256" key="2">
    <source>
        <dbReference type="SAM" id="MobiDB-lite"/>
    </source>
</evidence>
<organism evidence="4 5">
    <name type="scientific">Magallana gigas</name>
    <name type="common">Pacific oyster</name>
    <name type="synonym">Crassostrea gigas</name>
    <dbReference type="NCBI Taxonomy" id="29159"/>
    <lineage>
        <taxon>Eukaryota</taxon>
        <taxon>Metazoa</taxon>
        <taxon>Spiralia</taxon>
        <taxon>Lophotrochozoa</taxon>
        <taxon>Mollusca</taxon>
        <taxon>Bivalvia</taxon>
        <taxon>Autobranchia</taxon>
        <taxon>Pteriomorphia</taxon>
        <taxon>Ostreida</taxon>
        <taxon>Ostreoidea</taxon>
        <taxon>Ostreidae</taxon>
        <taxon>Magallana</taxon>
    </lineage>
</organism>
<dbReference type="PROSITE" id="PS50853">
    <property type="entry name" value="FN3"/>
    <property type="match status" value="1"/>
</dbReference>
<feature type="region of interest" description="Disordered" evidence="2">
    <location>
        <begin position="1"/>
        <end position="22"/>
    </location>
</feature>
<keyword evidence="1" id="KW-0677">Repeat</keyword>
<evidence type="ECO:0000256" key="1">
    <source>
        <dbReference type="ARBA" id="ARBA00022737"/>
    </source>
</evidence>
<dbReference type="PRINTS" id="PR00014">
    <property type="entry name" value="FNTYPEIII"/>
</dbReference>
<sequence length="203" mass="22864">MGASNSQIDSDSDPRYNIEKNSKHCSTNFQRLQYHGVRYPKGRPDPPEGSPTAQNITQSSVTLKWTPPYGCPTSTILAYQVEVCRVQDKRWKMVTNSCQGNTYDVKNLAPGTDYMFRVRTENVYGKSKPSAPSEKTDKEEEMSEVGTIPFKRNSSIRHSLPVQCVRRTSPLPSSILPGSRRESVCSLKDRESRKSIEESSCVH</sequence>
<keyword evidence="5" id="KW-1185">Reference proteome</keyword>
<evidence type="ECO:0000313" key="4">
    <source>
        <dbReference type="EnsemblMetazoa" id="G24447.11:cds"/>
    </source>
</evidence>
<evidence type="ECO:0000313" key="5">
    <source>
        <dbReference type="Proteomes" id="UP000005408"/>
    </source>
</evidence>
<dbReference type="InterPro" id="IPR013783">
    <property type="entry name" value="Ig-like_fold"/>
</dbReference>
<dbReference type="CDD" id="cd00063">
    <property type="entry name" value="FN3"/>
    <property type="match status" value="1"/>
</dbReference>
<dbReference type="InterPro" id="IPR003961">
    <property type="entry name" value="FN3_dom"/>
</dbReference>
<feature type="region of interest" description="Disordered" evidence="2">
    <location>
        <begin position="35"/>
        <end position="54"/>
    </location>
</feature>
<protein>
    <recommendedName>
        <fullName evidence="3">Fibronectin type-III domain-containing protein</fullName>
    </recommendedName>
</protein>
<dbReference type="InterPro" id="IPR036116">
    <property type="entry name" value="FN3_sf"/>
</dbReference>
<dbReference type="PANTHER" id="PTHR13817:SF166">
    <property type="entry name" value="NEURONAL IGCAM-RELATED"/>
    <property type="match status" value="1"/>
</dbReference>
<dbReference type="Gene3D" id="2.60.40.10">
    <property type="entry name" value="Immunoglobulins"/>
    <property type="match status" value="1"/>
</dbReference>
<feature type="compositionally biased region" description="Basic and acidic residues" evidence="2">
    <location>
        <begin position="12"/>
        <end position="22"/>
    </location>
</feature>
<dbReference type="EnsemblMetazoa" id="G24447.11">
    <property type="protein sequence ID" value="G24447.11:cds"/>
    <property type="gene ID" value="G24447"/>
</dbReference>
<dbReference type="SMART" id="SM00060">
    <property type="entry name" value="FN3"/>
    <property type="match status" value="1"/>
</dbReference>
<dbReference type="Pfam" id="PF00041">
    <property type="entry name" value="fn3"/>
    <property type="match status" value="1"/>
</dbReference>
<feature type="compositionally biased region" description="Basic and acidic residues" evidence="2">
    <location>
        <begin position="179"/>
        <end position="197"/>
    </location>
</feature>
<reference evidence="4" key="1">
    <citation type="submission" date="2022-08" db="UniProtKB">
        <authorList>
            <consortium name="EnsemblMetazoa"/>
        </authorList>
    </citation>
    <scope>IDENTIFICATION</scope>
    <source>
        <strain evidence="4">05x7-T-G4-1.051#20</strain>
    </source>
</reference>